<protein>
    <submittedName>
        <fullName evidence="1">Restriction endonuclease</fullName>
    </submittedName>
</protein>
<gene>
    <name evidence="1" type="ORF">E6C55_06905</name>
</gene>
<reference evidence="1 2" key="1">
    <citation type="submission" date="2019-04" db="EMBL/GenBank/DDBJ databases">
        <title>Cohnella sp. nov. isolated from preserved vegetables.</title>
        <authorList>
            <person name="Lin S.-Y."/>
            <person name="Hung M.-H."/>
            <person name="Young C.-C."/>
        </authorList>
    </citation>
    <scope>NUCLEOTIDE SEQUENCE [LARGE SCALE GENOMIC DNA]</scope>
    <source>
        <strain evidence="1 2">CC-MHH1044</strain>
    </source>
</reference>
<dbReference type="InterPro" id="IPR011338">
    <property type="entry name" value="BamHI/BglII/BstY"/>
</dbReference>
<dbReference type="AlphaFoldDB" id="A0A4S4C4I7"/>
<evidence type="ECO:0000313" key="2">
    <source>
        <dbReference type="Proteomes" id="UP000310636"/>
    </source>
</evidence>
<evidence type="ECO:0000313" key="1">
    <source>
        <dbReference type="EMBL" id="THF82109.1"/>
    </source>
</evidence>
<accession>A0A4S4C4I7</accession>
<dbReference type="EMBL" id="SSOB01000007">
    <property type="protein sequence ID" value="THF82109.1"/>
    <property type="molecule type" value="Genomic_DNA"/>
</dbReference>
<organism evidence="1 2">
    <name type="scientific">Cohnella fermenti</name>
    <dbReference type="NCBI Taxonomy" id="2565925"/>
    <lineage>
        <taxon>Bacteria</taxon>
        <taxon>Bacillati</taxon>
        <taxon>Bacillota</taxon>
        <taxon>Bacilli</taxon>
        <taxon>Bacillales</taxon>
        <taxon>Paenibacillaceae</taxon>
        <taxon>Cohnella</taxon>
    </lineage>
</organism>
<keyword evidence="1" id="KW-0255">Endonuclease</keyword>
<dbReference type="GO" id="GO:0003677">
    <property type="term" value="F:DNA binding"/>
    <property type="evidence" value="ECO:0007669"/>
    <property type="project" value="InterPro"/>
</dbReference>
<dbReference type="GO" id="GO:0000287">
    <property type="term" value="F:magnesium ion binding"/>
    <property type="evidence" value="ECO:0007669"/>
    <property type="project" value="InterPro"/>
</dbReference>
<dbReference type="Gene3D" id="3.40.91.20">
    <property type="match status" value="1"/>
</dbReference>
<sequence length="194" mass="22128">MAISHLPTSITEKFEVYERNHATAILLTDFPEEYRELLHVLENFELTKDDILTPGGRKSPIAEKLDGEFYKMGWVEKQFRINISVDSTDYHTPSHKVDCFKERVGIEIEWNNKDPFYDRDLSNFRLLHDLNALSVGVIITRSEELQEIFNELGKGASYGTSTTHFGKLKPRIDGRGGGGCPLLVFAMNRNCFVG</sequence>
<dbReference type="SUPFAM" id="SSF52980">
    <property type="entry name" value="Restriction endonuclease-like"/>
    <property type="match status" value="1"/>
</dbReference>
<keyword evidence="2" id="KW-1185">Reference proteome</keyword>
<dbReference type="RefSeq" id="WP_136369048.1">
    <property type="nucleotide sequence ID" value="NZ_SSOB01000007.1"/>
</dbReference>
<dbReference type="GO" id="GO:0009307">
    <property type="term" value="P:DNA restriction-modification system"/>
    <property type="evidence" value="ECO:0007669"/>
    <property type="project" value="InterPro"/>
</dbReference>
<keyword evidence="1" id="KW-0378">Hydrolase</keyword>
<dbReference type="InterPro" id="IPR015278">
    <property type="entry name" value="BglII-like"/>
</dbReference>
<dbReference type="Pfam" id="PF09195">
    <property type="entry name" value="Endonuc-BglII"/>
    <property type="match status" value="1"/>
</dbReference>
<proteinExistence type="predicted"/>
<dbReference type="GO" id="GO:0009036">
    <property type="term" value="F:type II site-specific deoxyribonuclease activity"/>
    <property type="evidence" value="ECO:0007669"/>
    <property type="project" value="InterPro"/>
</dbReference>
<name>A0A4S4C4I7_9BACL</name>
<dbReference type="Proteomes" id="UP000310636">
    <property type="component" value="Unassembled WGS sequence"/>
</dbReference>
<keyword evidence="1" id="KW-0540">Nuclease</keyword>
<dbReference type="InterPro" id="IPR011335">
    <property type="entry name" value="Restrct_endonuc-II-like"/>
</dbReference>
<comment type="caution">
    <text evidence="1">The sequence shown here is derived from an EMBL/GenBank/DDBJ whole genome shotgun (WGS) entry which is preliminary data.</text>
</comment>
<dbReference type="OrthoDB" id="1956808at2"/>